<keyword evidence="7" id="KW-0813">Transport</keyword>
<keyword evidence="5 8" id="KW-1133">Transmembrane helix</keyword>
<sequence length="95" mass="10157">IAMIFIIVPLFFPATEMLGIDPVHFGMVVVLCWGIGQQTPPVGAALFITSAIAKVDMLSLTRANLPFIGVMLLVLLAVILFPEILVLSVPRALGL</sequence>
<keyword evidence="2" id="KW-1003">Cell membrane</keyword>
<evidence type="ECO:0000259" key="9">
    <source>
        <dbReference type="Pfam" id="PF06808"/>
    </source>
</evidence>
<evidence type="ECO:0000256" key="8">
    <source>
        <dbReference type="SAM" id="Phobius"/>
    </source>
</evidence>
<evidence type="ECO:0000256" key="5">
    <source>
        <dbReference type="ARBA" id="ARBA00022989"/>
    </source>
</evidence>
<keyword evidence="6 8" id="KW-0472">Membrane</keyword>
<name>A0A348WF69_9RHOB</name>
<feature type="non-terminal residue" evidence="10">
    <location>
        <position position="1"/>
    </location>
</feature>
<dbReference type="Proteomes" id="UP000264719">
    <property type="component" value="Unassembled WGS sequence"/>
</dbReference>
<dbReference type="EMBL" id="DMVW01000140">
    <property type="protein sequence ID" value="HAR53181.1"/>
    <property type="molecule type" value="Genomic_DNA"/>
</dbReference>
<proteinExistence type="predicted"/>
<dbReference type="PANTHER" id="PTHR33362">
    <property type="entry name" value="SIALIC ACID TRAP TRANSPORTER PERMEASE PROTEIN SIAT-RELATED"/>
    <property type="match status" value="1"/>
</dbReference>
<accession>A0A348WF69</accession>
<evidence type="ECO:0000256" key="3">
    <source>
        <dbReference type="ARBA" id="ARBA00022519"/>
    </source>
</evidence>
<evidence type="ECO:0000313" key="10">
    <source>
        <dbReference type="EMBL" id="HAR53181.1"/>
    </source>
</evidence>
<dbReference type="AlphaFoldDB" id="A0A348WF69"/>
<feature type="domain" description="TRAP C4-dicarboxylate transport system permease DctM subunit" evidence="9">
    <location>
        <begin position="1"/>
        <end position="84"/>
    </location>
</feature>
<keyword evidence="4 8" id="KW-0812">Transmembrane</keyword>
<keyword evidence="3 7" id="KW-0997">Cell inner membrane</keyword>
<gene>
    <name evidence="10" type="ORF">DCS45_15095</name>
</gene>
<dbReference type="InterPro" id="IPR004681">
    <property type="entry name" value="TRAP_DctM"/>
</dbReference>
<dbReference type="InterPro" id="IPR010656">
    <property type="entry name" value="DctM"/>
</dbReference>
<evidence type="ECO:0000256" key="6">
    <source>
        <dbReference type="ARBA" id="ARBA00023136"/>
    </source>
</evidence>
<evidence type="ECO:0000256" key="4">
    <source>
        <dbReference type="ARBA" id="ARBA00022692"/>
    </source>
</evidence>
<evidence type="ECO:0000256" key="7">
    <source>
        <dbReference type="RuleBase" id="RU369079"/>
    </source>
</evidence>
<protein>
    <submittedName>
        <fullName evidence="10">TRAP transporter large permease</fullName>
    </submittedName>
</protein>
<comment type="caution">
    <text evidence="10">The sequence shown here is derived from an EMBL/GenBank/DDBJ whole genome shotgun (WGS) entry which is preliminary data.</text>
</comment>
<reference evidence="10 11" key="1">
    <citation type="journal article" date="2018" name="Nat. Biotechnol.">
        <title>A standardized bacterial taxonomy based on genome phylogeny substantially revises the tree of life.</title>
        <authorList>
            <person name="Parks D.H."/>
            <person name="Chuvochina M."/>
            <person name="Waite D.W."/>
            <person name="Rinke C."/>
            <person name="Skarshewski A."/>
            <person name="Chaumeil P.A."/>
            <person name="Hugenholtz P."/>
        </authorList>
    </citation>
    <scope>NUCLEOTIDE SEQUENCE [LARGE SCALE GENOMIC DNA]</scope>
    <source>
        <strain evidence="10">UBA9169</strain>
    </source>
</reference>
<dbReference type="GO" id="GO:0005886">
    <property type="term" value="C:plasma membrane"/>
    <property type="evidence" value="ECO:0007669"/>
    <property type="project" value="UniProtKB-SubCell"/>
</dbReference>
<evidence type="ECO:0000256" key="2">
    <source>
        <dbReference type="ARBA" id="ARBA00022475"/>
    </source>
</evidence>
<dbReference type="Pfam" id="PF06808">
    <property type="entry name" value="DctM"/>
    <property type="match status" value="1"/>
</dbReference>
<evidence type="ECO:0000313" key="11">
    <source>
        <dbReference type="Proteomes" id="UP000264719"/>
    </source>
</evidence>
<comment type="function">
    <text evidence="7">Part of the tripartite ATP-independent periplasmic (TRAP) transport system.</text>
</comment>
<evidence type="ECO:0000256" key="1">
    <source>
        <dbReference type="ARBA" id="ARBA00004429"/>
    </source>
</evidence>
<organism evidence="10 11">
    <name type="scientific">Roseovarius nubinhibens</name>
    <dbReference type="NCBI Taxonomy" id="314263"/>
    <lineage>
        <taxon>Bacteria</taxon>
        <taxon>Pseudomonadati</taxon>
        <taxon>Pseudomonadota</taxon>
        <taxon>Alphaproteobacteria</taxon>
        <taxon>Rhodobacterales</taxon>
        <taxon>Roseobacteraceae</taxon>
        <taxon>Roseovarius</taxon>
    </lineage>
</organism>
<comment type="subcellular location">
    <subcellularLocation>
        <location evidence="1 7">Cell inner membrane</location>
        <topology evidence="1 7">Multi-pass membrane protein</topology>
    </subcellularLocation>
</comment>
<dbReference type="GO" id="GO:0022857">
    <property type="term" value="F:transmembrane transporter activity"/>
    <property type="evidence" value="ECO:0007669"/>
    <property type="project" value="UniProtKB-UniRule"/>
</dbReference>
<feature type="transmembrane region" description="Helical" evidence="8">
    <location>
        <begin position="65"/>
        <end position="89"/>
    </location>
</feature>